<comment type="caution">
    <text evidence="1">The sequence shown here is derived from an EMBL/GenBank/DDBJ whole genome shotgun (WGS) entry which is preliminary data.</text>
</comment>
<evidence type="ECO:0008006" key="2">
    <source>
        <dbReference type="Google" id="ProtNLM"/>
    </source>
</evidence>
<sequence length="146" mass="16820">KTKYEIYKAIKSALKSSKDWTQFKNTLNRENIELKFKYKGQTNEIQGISFSKGDYSFKGSEIDRSFSYSKLNTVLTGNAQEQQPIQTQMQNNEWNTLHETVESGITGLVSGLGSLFDVTPSDYDPDRAEYLHQQMKKKKKHKGIRI</sequence>
<protein>
    <recommendedName>
        <fullName evidence="2">Mobilization protein</fullName>
    </recommendedName>
</protein>
<feature type="non-terminal residue" evidence="1">
    <location>
        <position position="1"/>
    </location>
</feature>
<dbReference type="EMBL" id="SNRY01003148">
    <property type="protein sequence ID" value="KAA6322029.1"/>
    <property type="molecule type" value="Genomic_DNA"/>
</dbReference>
<dbReference type="AlphaFoldDB" id="A0A5J4QL28"/>
<evidence type="ECO:0000313" key="1">
    <source>
        <dbReference type="EMBL" id="KAA6322029.1"/>
    </source>
</evidence>
<proteinExistence type="predicted"/>
<accession>A0A5J4QL28</accession>
<organism evidence="1">
    <name type="scientific">termite gut metagenome</name>
    <dbReference type="NCBI Taxonomy" id="433724"/>
    <lineage>
        <taxon>unclassified sequences</taxon>
        <taxon>metagenomes</taxon>
        <taxon>organismal metagenomes</taxon>
    </lineage>
</organism>
<gene>
    <name evidence="1" type="ORF">EZS27_028392</name>
</gene>
<reference evidence="1" key="1">
    <citation type="submission" date="2019-03" db="EMBL/GenBank/DDBJ databases">
        <title>Single cell metagenomics reveals metabolic interactions within the superorganism composed of flagellate Streblomastix strix and complex community of Bacteroidetes bacteria on its surface.</title>
        <authorList>
            <person name="Treitli S.C."/>
            <person name="Kolisko M."/>
            <person name="Husnik F."/>
            <person name="Keeling P."/>
            <person name="Hampl V."/>
        </authorList>
    </citation>
    <scope>NUCLEOTIDE SEQUENCE</scope>
    <source>
        <strain evidence="1">STM</strain>
    </source>
</reference>
<name>A0A5J4QL28_9ZZZZ</name>